<dbReference type="InterPro" id="IPR032816">
    <property type="entry name" value="VTT_dom"/>
</dbReference>
<gene>
    <name evidence="3" type="ORF">METZ01_LOCUS274127</name>
</gene>
<keyword evidence="1" id="KW-0472">Membrane</keyword>
<dbReference type="GO" id="GO:0005886">
    <property type="term" value="C:plasma membrane"/>
    <property type="evidence" value="ECO:0007669"/>
    <property type="project" value="TreeGrafter"/>
</dbReference>
<dbReference type="Pfam" id="PF09335">
    <property type="entry name" value="VTT_dom"/>
    <property type="match status" value="1"/>
</dbReference>
<evidence type="ECO:0000256" key="1">
    <source>
        <dbReference type="SAM" id="Phobius"/>
    </source>
</evidence>
<feature type="transmembrane region" description="Helical" evidence="1">
    <location>
        <begin position="110"/>
        <end position="133"/>
    </location>
</feature>
<keyword evidence="1" id="KW-0812">Transmembrane</keyword>
<feature type="transmembrane region" description="Helical" evidence="1">
    <location>
        <begin position="140"/>
        <end position="162"/>
    </location>
</feature>
<keyword evidence="1" id="KW-1133">Transmembrane helix</keyword>
<feature type="transmembrane region" description="Helical" evidence="1">
    <location>
        <begin position="174"/>
        <end position="195"/>
    </location>
</feature>
<dbReference type="EMBL" id="UINC01079352">
    <property type="protein sequence ID" value="SVC21273.1"/>
    <property type="molecule type" value="Genomic_DNA"/>
</dbReference>
<name>A0A382KCP6_9ZZZZ</name>
<dbReference type="PANTHER" id="PTHR42709:SF11">
    <property type="entry name" value="DEDA FAMILY PROTEIN"/>
    <property type="match status" value="1"/>
</dbReference>
<dbReference type="InterPro" id="IPR051311">
    <property type="entry name" value="DedA_domain"/>
</dbReference>
<feature type="transmembrane region" description="Helical" evidence="1">
    <location>
        <begin position="20"/>
        <end position="46"/>
    </location>
</feature>
<feature type="domain" description="VTT" evidence="2">
    <location>
        <begin position="38"/>
        <end position="155"/>
    </location>
</feature>
<evidence type="ECO:0000313" key="3">
    <source>
        <dbReference type="EMBL" id="SVC21273.1"/>
    </source>
</evidence>
<proteinExistence type="predicted"/>
<accession>A0A382KCP6</accession>
<dbReference type="PANTHER" id="PTHR42709">
    <property type="entry name" value="ALKALINE PHOSPHATASE LIKE PROTEIN"/>
    <property type="match status" value="1"/>
</dbReference>
<evidence type="ECO:0000259" key="2">
    <source>
        <dbReference type="Pfam" id="PF09335"/>
    </source>
</evidence>
<feature type="transmembrane region" description="Helical" evidence="1">
    <location>
        <begin position="58"/>
        <end position="77"/>
    </location>
</feature>
<organism evidence="3">
    <name type="scientific">marine metagenome</name>
    <dbReference type="NCBI Taxonomy" id="408172"/>
    <lineage>
        <taxon>unclassified sequences</taxon>
        <taxon>metagenomes</taxon>
        <taxon>ecological metagenomes</taxon>
    </lineage>
</organism>
<protein>
    <recommendedName>
        <fullName evidence="2">VTT domain-containing protein</fullName>
    </recommendedName>
</protein>
<sequence>MFGWLKKLYDWVLHWAETEYAIPALMALAFAESSFFPIPVDILLITMAVATPRRSFEYASYASLFSVMGGVGGYIIGSQFMEMMGWPIIHFYGYESQFNSLSEAFRHYNFFAVLAAALTPIPYKVFTITAGAVSADFMEFFVASAIGRSFRFFAVGTLIFFFGDSIKSFIEKYFNLLSVIFTILLIGGFFIIKYLF</sequence>
<dbReference type="AlphaFoldDB" id="A0A382KCP6"/>
<reference evidence="3" key="1">
    <citation type="submission" date="2018-05" db="EMBL/GenBank/DDBJ databases">
        <authorList>
            <person name="Lanie J.A."/>
            <person name="Ng W.-L."/>
            <person name="Kazmierczak K.M."/>
            <person name="Andrzejewski T.M."/>
            <person name="Davidsen T.M."/>
            <person name="Wayne K.J."/>
            <person name="Tettelin H."/>
            <person name="Glass J.I."/>
            <person name="Rusch D."/>
            <person name="Podicherti R."/>
            <person name="Tsui H.-C.T."/>
            <person name="Winkler M.E."/>
        </authorList>
    </citation>
    <scope>NUCLEOTIDE SEQUENCE</scope>
</reference>